<evidence type="ECO:0000259" key="11">
    <source>
        <dbReference type="SMART" id="SM00642"/>
    </source>
</evidence>
<evidence type="ECO:0000256" key="3">
    <source>
        <dbReference type="ARBA" id="ARBA00009000"/>
    </source>
</evidence>
<evidence type="ECO:0000256" key="9">
    <source>
        <dbReference type="HAMAP-Rule" id="MF_00685"/>
    </source>
</evidence>
<dbReference type="RefSeq" id="WP_045087168.1">
    <property type="nucleotide sequence ID" value="NZ_LN824141.1"/>
</dbReference>
<dbReference type="InterPro" id="IPR006048">
    <property type="entry name" value="A-amylase/branching_C"/>
</dbReference>
<dbReference type="STRING" id="1006576.DTL3_0231"/>
<comment type="pathway">
    <text evidence="2 9">Glycan biosynthesis; glycogen biosynthesis.</text>
</comment>
<keyword evidence="7 9" id="KW-0320">Glycogen biosynthesis</keyword>
<dbReference type="FunFam" id="2.60.40.10:FF:000169">
    <property type="entry name" value="1,4-alpha-glucan branching enzyme GlgB"/>
    <property type="match status" value="1"/>
</dbReference>
<dbReference type="SUPFAM" id="SSF81296">
    <property type="entry name" value="E set domains"/>
    <property type="match status" value="2"/>
</dbReference>
<evidence type="ECO:0000256" key="5">
    <source>
        <dbReference type="ARBA" id="ARBA00022676"/>
    </source>
</evidence>
<dbReference type="InterPro" id="IPR004193">
    <property type="entry name" value="Glyco_hydro_13_N"/>
</dbReference>
<dbReference type="InterPro" id="IPR006407">
    <property type="entry name" value="GlgB"/>
</dbReference>
<comment type="function">
    <text evidence="9">Catalyzes the formation of the alpha-1,6-glucosidic linkages in glycogen by scission of a 1,4-alpha-linked oligosaccharide from growing alpha-1,4-glucan chains and the subsequent attachment of the oligosaccharide to the alpha-1,6 position.</text>
</comment>
<dbReference type="SUPFAM" id="SSF51445">
    <property type="entry name" value="(Trans)glycosidases"/>
    <property type="match status" value="1"/>
</dbReference>
<protein>
    <recommendedName>
        <fullName evidence="9">1,4-alpha-glucan branching enzyme GlgB</fullName>
        <ecNumber evidence="9">2.4.1.18</ecNumber>
    </recommendedName>
    <alternativeName>
        <fullName evidence="9">1,4-alpha-D-glucan:1,4-alpha-D-glucan 6-glucosyl-transferase</fullName>
    </alternativeName>
    <alternativeName>
        <fullName evidence="9">Alpha-(1-&gt;4)-glucan branching enzyme</fullName>
    </alternativeName>
    <alternativeName>
        <fullName evidence="9">Glycogen branching enzyme</fullName>
        <shortName evidence="9">BE</shortName>
    </alternativeName>
</protein>
<dbReference type="GO" id="GO:0003844">
    <property type="term" value="F:1,4-alpha-glucan branching enzyme activity"/>
    <property type="evidence" value="ECO:0007669"/>
    <property type="project" value="UniProtKB-UniRule"/>
</dbReference>
<gene>
    <name evidence="9 12" type="primary">glgB</name>
    <name evidence="12" type="ORF">DTL3_0231</name>
</gene>
<dbReference type="InterPro" id="IPR017853">
    <property type="entry name" value="GH"/>
</dbReference>
<dbReference type="NCBIfam" id="NF008967">
    <property type="entry name" value="PRK12313.1"/>
    <property type="match status" value="1"/>
</dbReference>
<dbReference type="PATRIC" id="fig|1006576.9.peg.227"/>
<dbReference type="CDD" id="cd11322">
    <property type="entry name" value="AmyAc_Glg_BE"/>
    <property type="match status" value="1"/>
</dbReference>
<dbReference type="InterPro" id="IPR037439">
    <property type="entry name" value="Branching_enzy"/>
</dbReference>
<organism evidence="12 13">
    <name type="scientific">Defluviitoga tunisiensis</name>
    <dbReference type="NCBI Taxonomy" id="1006576"/>
    <lineage>
        <taxon>Bacteria</taxon>
        <taxon>Thermotogati</taxon>
        <taxon>Thermotogota</taxon>
        <taxon>Thermotogae</taxon>
        <taxon>Petrotogales</taxon>
        <taxon>Petrotogaceae</taxon>
        <taxon>Defluviitoga</taxon>
    </lineage>
</organism>
<dbReference type="Gene3D" id="3.20.20.80">
    <property type="entry name" value="Glycosidases"/>
    <property type="match status" value="1"/>
</dbReference>
<evidence type="ECO:0000256" key="2">
    <source>
        <dbReference type="ARBA" id="ARBA00004964"/>
    </source>
</evidence>
<name>A0A0C7NNR2_DEFTU</name>
<dbReference type="Gene3D" id="2.60.40.1180">
    <property type="entry name" value="Golgi alpha-mannosidase II"/>
    <property type="match status" value="1"/>
</dbReference>
<feature type="active site" description="Nucleophile" evidence="9 10">
    <location>
        <position position="406"/>
    </location>
</feature>
<dbReference type="SMART" id="SM00642">
    <property type="entry name" value="Aamy"/>
    <property type="match status" value="1"/>
</dbReference>
<comment type="similarity">
    <text evidence="3 9">Belongs to the glycosyl hydrolase 13 family. GlgB subfamily.</text>
</comment>
<comment type="subunit">
    <text evidence="9">Monomer.</text>
</comment>
<dbReference type="EC" id="2.4.1.18" evidence="9"/>
<dbReference type="NCBIfam" id="TIGR01515">
    <property type="entry name" value="branching_enzym"/>
    <property type="match status" value="1"/>
</dbReference>
<dbReference type="InterPro" id="IPR013783">
    <property type="entry name" value="Ig-like_fold"/>
</dbReference>
<evidence type="ECO:0000313" key="13">
    <source>
        <dbReference type="Proteomes" id="UP000032809"/>
    </source>
</evidence>
<keyword evidence="4 9" id="KW-0321">Glycogen metabolism</keyword>
<dbReference type="SUPFAM" id="SSF51011">
    <property type="entry name" value="Glycosyl hydrolase domain"/>
    <property type="match status" value="1"/>
</dbReference>
<evidence type="ECO:0000256" key="6">
    <source>
        <dbReference type="ARBA" id="ARBA00022679"/>
    </source>
</evidence>
<dbReference type="HAMAP" id="MF_00685">
    <property type="entry name" value="GlgB"/>
    <property type="match status" value="1"/>
</dbReference>
<dbReference type="EMBL" id="LN824141">
    <property type="protein sequence ID" value="CEP77562.1"/>
    <property type="molecule type" value="Genomic_DNA"/>
</dbReference>
<evidence type="ECO:0000313" key="12">
    <source>
        <dbReference type="EMBL" id="CEP77562.1"/>
    </source>
</evidence>
<dbReference type="GO" id="GO:0005978">
    <property type="term" value="P:glycogen biosynthetic process"/>
    <property type="evidence" value="ECO:0007669"/>
    <property type="project" value="UniProtKB-UniRule"/>
</dbReference>
<evidence type="ECO:0000256" key="10">
    <source>
        <dbReference type="PIRSR" id="PIRSR000463-1"/>
    </source>
</evidence>
<dbReference type="GO" id="GO:0005829">
    <property type="term" value="C:cytosol"/>
    <property type="evidence" value="ECO:0007669"/>
    <property type="project" value="TreeGrafter"/>
</dbReference>
<keyword evidence="6 9" id="KW-0808">Transferase</keyword>
<feature type="domain" description="Glycosyl hydrolase family 13 catalytic" evidence="11">
    <location>
        <begin position="249"/>
        <end position="603"/>
    </location>
</feature>
<dbReference type="InterPro" id="IPR006047">
    <property type="entry name" value="GH13_cat_dom"/>
</dbReference>
<evidence type="ECO:0000256" key="4">
    <source>
        <dbReference type="ARBA" id="ARBA00022600"/>
    </source>
</evidence>
<keyword evidence="5 9" id="KW-0328">Glycosyltransferase</keyword>
<feature type="active site" description="Proton donor" evidence="9 10">
    <location>
        <position position="459"/>
    </location>
</feature>
<dbReference type="InterPro" id="IPR054169">
    <property type="entry name" value="GlgB_N"/>
</dbReference>
<evidence type="ECO:0000256" key="7">
    <source>
        <dbReference type="ARBA" id="ARBA00023056"/>
    </source>
</evidence>
<dbReference type="CDD" id="cd02855">
    <property type="entry name" value="E_set_GBE_prok_N"/>
    <property type="match status" value="1"/>
</dbReference>
<dbReference type="PANTHER" id="PTHR43651:SF3">
    <property type="entry name" value="1,4-ALPHA-GLUCAN-BRANCHING ENZYME"/>
    <property type="match status" value="1"/>
</dbReference>
<proteinExistence type="inferred from homology"/>
<dbReference type="InterPro" id="IPR044143">
    <property type="entry name" value="GlgB_N_E_set_prok"/>
</dbReference>
<dbReference type="OrthoDB" id="9800174at2"/>
<dbReference type="NCBIfam" id="NF003811">
    <property type="entry name" value="PRK05402.1"/>
    <property type="match status" value="1"/>
</dbReference>
<dbReference type="PANTHER" id="PTHR43651">
    <property type="entry name" value="1,4-ALPHA-GLUCAN-BRANCHING ENZYME"/>
    <property type="match status" value="1"/>
</dbReference>
<dbReference type="GO" id="GO:0043169">
    <property type="term" value="F:cation binding"/>
    <property type="evidence" value="ECO:0007669"/>
    <property type="project" value="InterPro"/>
</dbReference>
<dbReference type="Proteomes" id="UP000032809">
    <property type="component" value="Chromosome I"/>
</dbReference>
<dbReference type="UniPathway" id="UPA00164"/>
<evidence type="ECO:0000256" key="1">
    <source>
        <dbReference type="ARBA" id="ARBA00000826"/>
    </source>
</evidence>
<dbReference type="FunFam" id="2.60.40.1180:FF:000002">
    <property type="entry name" value="1,4-alpha-glucan branching enzyme GlgB"/>
    <property type="match status" value="1"/>
</dbReference>
<dbReference type="FunFam" id="3.20.20.80:FF:000003">
    <property type="entry name" value="1,4-alpha-glucan branching enzyme GlgB"/>
    <property type="match status" value="1"/>
</dbReference>
<evidence type="ECO:0000256" key="8">
    <source>
        <dbReference type="ARBA" id="ARBA00023277"/>
    </source>
</evidence>
<dbReference type="AlphaFoldDB" id="A0A0C7NNR2"/>
<keyword evidence="8 9" id="KW-0119">Carbohydrate metabolism</keyword>
<accession>A0A0C7NNR2</accession>
<dbReference type="Pfam" id="PF02806">
    <property type="entry name" value="Alpha-amylase_C"/>
    <property type="match status" value="1"/>
</dbReference>
<dbReference type="GO" id="GO:0004553">
    <property type="term" value="F:hydrolase activity, hydrolyzing O-glycosyl compounds"/>
    <property type="evidence" value="ECO:0007669"/>
    <property type="project" value="InterPro"/>
</dbReference>
<comment type="catalytic activity">
    <reaction evidence="1 9">
        <text>Transfers a segment of a (1-&gt;4)-alpha-D-glucan chain to a primary hydroxy group in a similar glucan chain.</text>
        <dbReference type="EC" id="2.4.1.18"/>
    </reaction>
</comment>
<dbReference type="PIRSF" id="PIRSF000463">
    <property type="entry name" value="GlgB"/>
    <property type="match status" value="1"/>
</dbReference>
<dbReference type="InterPro" id="IPR014756">
    <property type="entry name" value="Ig_E-set"/>
</dbReference>
<keyword evidence="13" id="KW-1185">Reference proteome</keyword>
<dbReference type="KEGG" id="dtn:DTL3_0231"/>
<sequence length="728" mass="85733">MPILTDDEIKMLINAECHDPFIYLGLRKLDEKNLIVRTIQPFAKEAYLITQDKKIKLDKIHPSGLFEKKIEGTEFFEYEFEYVAQDGHKWRTVDPYSFLPVISEYDRYLFNEGNHYKIYEKLGAHPMKIKGVNGVLFATWAPNAKRVSVVGNFNNWDGRVHQMRVLGVSGIWEIFIPNVVEGDLYKFEIKTQNGEILLKTDPYGTYFEVRPNTAAIVYDVDDKHKWQDEEWMEKREGINWFEEPISIYEVHLGSWARKDGNEFLNYRDLAQKLVKHVKEHNFTHIELLPIAEHPLDISWGYQVTGYFAPTSRFGKPEDFMYFVDVMHQNNIGVFIDWVPGHFPKDSFALGRFDGTALYEHFDPRLGEHKDWGTYIFNYGRYEVKNFLLSNALFWLEKYHIDGLRVDAVASMVYLDYSRKDGEWIPNKYGGRENLEAIDFLKQLNTVAYQYFPGILTIAEESTAFPGVTKPVHLGGLGFSFKWNMGWMNDTLRYFSKDPIFRKYHQNDLTFSLLYAFSENFILSISHDEVVYGKRSLLEKMPGDDWQKFANLRLFYSYMYAHPGKKLLFMGAEIAQRKEWDCLHSLDWHLLQYEPHEKTSVFLKDLNKIYKKYKSLFEVDHSYDGFEWIDFNDTENSVISFVRKSKNQEELIVCIFNFTPVPRENYRIGVPKKGVYQEILNSDWKEYYGSGIDNPKEVYSQDVPMHGREQSIILTLPPLAGMYFKYIIK</sequence>
<dbReference type="InterPro" id="IPR013780">
    <property type="entry name" value="Glyco_hydro_b"/>
</dbReference>
<dbReference type="HOGENOM" id="CLU_004245_3_2_0"/>
<dbReference type="Pfam" id="PF22019">
    <property type="entry name" value="GlgB_N"/>
    <property type="match status" value="1"/>
</dbReference>
<reference evidence="13" key="1">
    <citation type="submission" date="2014-11" db="EMBL/GenBank/DDBJ databases">
        <authorList>
            <person name="Wibberg D."/>
        </authorList>
    </citation>
    <scope>NUCLEOTIDE SEQUENCE [LARGE SCALE GENOMIC DNA]</scope>
    <source>
        <strain evidence="13">L3</strain>
    </source>
</reference>
<dbReference type="Pfam" id="PF02922">
    <property type="entry name" value="CBM_48"/>
    <property type="match status" value="1"/>
</dbReference>
<dbReference type="Gene3D" id="2.60.40.10">
    <property type="entry name" value="Immunoglobulins"/>
    <property type="match status" value="2"/>
</dbReference>